<keyword evidence="7" id="KW-0969">Cilium</keyword>
<evidence type="ECO:0000259" key="6">
    <source>
        <dbReference type="SMART" id="SM00858"/>
    </source>
</evidence>
<dbReference type="NCBIfam" id="TIGR03170">
    <property type="entry name" value="flgA_cterm"/>
    <property type="match status" value="1"/>
</dbReference>
<keyword evidence="2 5" id="KW-0732">Signal</keyword>
<organism evidence="7 8">
    <name type="scientific">Acetobacter ghanensis</name>
    <dbReference type="NCBI Taxonomy" id="431306"/>
    <lineage>
        <taxon>Bacteria</taxon>
        <taxon>Pseudomonadati</taxon>
        <taxon>Pseudomonadota</taxon>
        <taxon>Alphaproteobacteria</taxon>
        <taxon>Acetobacterales</taxon>
        <taxon>Acetobacteraceae</taxon>
        <taxon>Acetobacter</taxon>
    </lineage>
</organism>
<evidence type="ECO:0000256" key="4">
    <source>
        <dbReference type="SAM" id="MobiDB-lite"/>
    </source>
</evidence>
<keyword evidence="3" id="KW-0574">Periplasm</keyword>
<dbReference type="InterPro" id="IPR039246">
    <property type="entry name" value="Flagellar_FlgA"/>
</dbReference>
<dbReference type="Proteomes" id="UP000068250">
    <property type="component" value="Chromosome I"/>
</dbReference>
<dbReference type="GO" id="GO:0042597">
    <property type="term" value="C:periplasmic space"/>
    <property type="evidence" value="ECO:0007669"/>
    <property type="project" value="UniProtKB-SubCell"/>
</dbReference>
<gene>
    <name evidence="7" type="primary">flgA</name>
    <name evidence="7" type="ORF">AGA_200</name>
</gene>
<evidence type="ECO:0000256" key="5">
    <source>
        <dbReference type="SAM" id="SignalP"/>
    </source>
</evidence>
<reference evidence="8" key="1">
    <citation type="submission" date="2014-09" db="EMBL/GenBank/DDBJ databases">
        <authorList>
            <person name="Illeghems K.G."/>
        </authorList>
    </citation>
    <scope>NUCLEOTIDE SEQUENCE [LARGE SCALE GENOMIC DNA]</scope>
    <source>
        <strain evidence="8">LMG 23848T</strain>
    </source>
</reference>
<evidence type="ECO:0000256" key="3">
    <source>
        <dbReference type="ARBA" id="ARBA00022764"/>
    </source>
</evidence>
<dbReference type="PANTHER" id="PTHR36307">
    <property type="entry name" value="FLAGELLA BASAL BODY P-RING FORMATION PROTEIN FLGA"/>
    <property type="match status" value="1"/>
</dbReference>
<dbReference type="InterPro" id="IPR017585">
    <property type="entry name" value="SAF_FlgA"/>
</dbReference>
<dbReference type="AlphaFoldDB" id="A0A0U5F201"/>
<proteinExistence type="predicted"/>
<evidence type="ECO:0000313" key="8">
    <source>
        <dbReference type="Proteomes" id="UP000068250"/>
    </source>
</evidence>
<dbReference type="Gene3D" id="2.30.30.760">
    <property type="match status" value="1"/>
</dbReference>
<dbReference type="PATRIC" id="fig|431306.5.peg.146"/>
<evidence type="ECO:0000313" key="7">
    <source>
        <dbReference type="EMBL" id="CEF53408.1"/>
    </source>
</evidence>
<name>A0A0U5F201_9PROT</name>
<protein>
    <submittedName>
        <fullName evidence="7">Flagella basal body P-ring formation protein FlgA</fullName>
    </submittedName>
</protein>
<keyword evidence="7" id="KW-0282">Flagellum</keyword>
<dbReference type="GO" id="GO:0044780">
    <property type="term" value="P:bacterial-type flagellum assembly"/>
    <property type="evidence" value="ECO:0007669"/>
    <property type="project" value="InterPro"/>
</dbReference>
<keyword evidence="7" id="KW-0966">Cell projection</keyword>
<dbReference type="SMART" id="SM00858">
    <property type="entry name" value="SAF"/>
    <property type="match status" value="1"/>
</dbReference>
<dbReference type="CDD" id="cd11614">
    <property type="entry name" value="SAF_CpaB_FlgA_like"/>
    <property type="match status" value="1"/>
</dbReference>
<evidence type="ECO:0000256" key="1">
    <source>
        <dbReference type="ARBA" id="ARBA00004418"/>
    </source>
</evidence>
<dbReference type="RefSeq" id="WP_231945868.1">
    <property type="nucleotide sequence ID" value="NZ_JBNZCO010000003.1"/>
</dbReference>
<sequence>MSLRAAILPVLVAVLAVLQPMGAFAATLRTATTVTSDSVRLSDLFMDLEPGQDRVLGPAPLPGNSFVVGGRQLIAIADQYGVDWMDQSATAQATITRAGRVLDRDFFIQLVKQNLPDLGEGPVTVELGDFHPMTVAADDPKPVVMSDLDWDQKSGRFSATVYRSHPLGDITQDSFLLTGIVHAARRVLVYTHALSAGSVLTAADVRVDDAYTGRAAARAYTGDTDVEGMTLLHSVMVDEPVLERDLRRTIVMHKGDPIMLTYTSPGLRLSATGRALEDGGAGQYVHALNLASKMILVGRVVNGSEMEVDTTSGAMPSDGNALRRISSSSRSGGQGGTYPR</sequence>
<feature type="region of interest" description="Disordered" evidence="4">
    <location>
        <begin position="309"/>
        <end position="340"/>
    </location>
</feature>
<dbReference type="Pfam" id="PF13144">
    <property type="entry name" value="ChapFlgA"/>
    <property type="match status" value="1"/>
</dbReference>
<comment type="subcellular location">
    <subcellularLocation>
        <location evidence="1">Periplasm</location>
    </subcellularLocation>
</comment>
<feature type="domain" description="SAF" evidence="6">
    <location>
        <begin position="185"/>
        <end position="247"/>
    </location>
</feature>
<dbReference type="PANTHER" id="PTHR36307:SF1">
    <property type="entry name" value="FLAGELLA BASAL BODY P-RING FORMATION PROTEIN FLGA"/>
    <property type="match status" value="1"/>
</dbReference>
<feature type="chain" id="PRO_5006856533" evidence="5">
    <location>
        <begin position="26"/>
        <end position="340"/>
    </location>
</feature>
<feature type="signal peptide" evidence="5">
    <location>
        <begin position="1"/>
        <end position="25"/>
    </location>
</feature>
<dbReference type="InterPro" id="IPR013974">
    <property type="entry name" value="SAF"/>
</dbReference>
<accession>A0A0U5F201</accession>
<dbReference type="EMBL" id="LN609302">
    <property type="protein sequence ID" value="CEF53408.1"/>
    <property type="molecule type" value="Genomic_DNA"/>
</dbReference>
<dbReference type="STRING" id="431306.AGA_200"/>
<evidence type="ECO:0000256" key="2">
    <source>
        <dbReference type="ARBA" id="ARBA00022729"/>
    </source>
</evidence>